<dbReference type="InterPro" id="IPR047001">
    <property type="entry name" value="MnmG_C_subdom"/>
</dbReference>
<dbReference type="PANTHER" id="PTHR11806:SF0">
    <property type="entry name" value="PROTEIN MTO1 HOMOLOG, MITOCHONDRIAL"/>
    <property type="match status" value="1"/>
</dbReference>
<feature type="binding site" evidence="11">
    <location>
        <begin position="268"/>
        <end position="282"/>
    </location>
    <ligand>
        <name>NAD(+)</name>
        <dbReference type="ChEBI" id="CHEBI:57540"/>
    </ligand>
</feature>
<dbReference type="InterPro" id="IPR049312">
    <property type="entry name" value="GIDA_C_N"/>
</dbReference>
<evidence type="ECO:0000256" key="3">
    <source>
        <dbReference type="ARBA" id="ARBA00007653"/>
    </source>
</evidence>
<dbReference type="HAMAP" id="MF_00129">
    <property type="entry name" value="MnmG_GidA"/>
    <property type="match status" value="1"/>
</dbReference>
<dbReference type="Gene3D" id="3.50.50.60">
    <property type="entry name" value="FAD/NAD(P)-binding domain"/>
    <property type="match status" value="2"/>
</dbReference>
<evidence type="ECO:0000256" key="8">
    <source>
        <dbReference type="ARBA" id="ARBA00023027"/>
    </source>
</evidence>
<dbReference type="InterPro" id="IPR002218">
    <property type="entry name" value="MnmG-rel"/>
</dbReference>
<dbReference type="PROSITE" id="PS01281">
    <property type="entry name" value="GIDA_2"/>
    <property type="match status" value="1"/>
</dbReference>
<dbReference type="InterPro" id="IPR004416">
    <property type="entry name" value="MnmG"/>
</dbReference>
<dbReference type="Pfam" id="PF13932">
    <property type="entry name" value="SAM_GIDA_C"/>
    <property type="match status" value="1"/>
</dbReference>
<dbReference type="PANTHER" id="PTHR11806">
    <property type="entry name" value="GLUCOSE INHIBITED DIVISION PROTEIN A"/>
    <property type="match status" value="1"/>
</dbReference>
<evidence type="ECO:0000256" key="4">
    <source>
        <dbReference type="ARBA" id="ARBA00020461"/>
    </source>
</evidence>
<dbReference type="RefSeq" id="WP_104751967.1">
    <property type="nucleotide sequence ID" value="NZ_FZMF01000013.1"/>
</dbReference>
<dbReference type="InterPro" id="IPR026904">
    <property type="entry name" value="MnmG_C"/>
</dbReference>
<evidence type="ECO:0000256" key="2">
    <source>
        <dbReference type="ARBA" id="ARBA00003717"/>
    </source>
</evidence>
<dbReference type="Pfam" id="PF21680">
    <property type="entry name" value="GIDA_C_1st"/>
    <property type="match status" value="1"/>
</dbReference>
<dbReference type="Pfam" id="PF01134">
    <property type="entry name" value="GIDA"/>
    <property type="match status" value="1"/>
</dbReference>
<dbReference type="InterPro" id="IPR020595">
    <property type="entry name" value="MnmG-rel_CS"/>
</dbReference>
<keyword evidence="6 11" id="KW-0819">tRNA processing</keyword>
<evidence type="ECO:0000313" key="14">
    <source>
        <dbReference type="Proteomes" id="UP001595783"/>
    </source>
</evidence>
<dbReference type="EMBL" id="JBHRZO010000009">
    <property type="protein sequence ID" value="MFC3847313.1"/>
    <property type="molecule type" value="Genomic_DNA"/>
</dbReference>
<feature type="binding site" evidence="11">
    <location>
        <begin position="9"/>
        <end position="14"/>
    </location>
    <ligand>
        <name>FAD</name>
        <dbReference type="ChEBI" id="CHEBI:57692"/>
    </ligand>
</feature>
<reference evidence="14" key="1">
    <citation type="journal article" date="2019" name="Int. J. Syst. Evol. Microbiol.">
        <title>The Global Catalogue of Microorganisms (GCM) 10K type strain sequencing project: providing services to taxonomists for standard genome sequencing and annotation.</title>
        <authorList>
            <consortium name="The Broad Institute Genomics Platform"/>
            <consortium name="The Broad Institute Genome Sequencing Center for Infectious Disease"/>
            <person name="Wu L."/>
            <person name="Ma J."/>
        </authorList>
    </citation>
    <scope>NUCLEOTIDE SEQUENCE [LARGE SCALE GENOMIC DNA]</scope>
    <source>
        <strain evidence="14">CCUG 53816</strain>
    </source>
</reference>
<dbReference type="SUPFAM" id="SSF51905">
    <property type="entry name" value="FAD/NAD(P)-binding domain"/>
    <property type="match status" value="1"/>
</dbReference>
<dbReference type="PRINTS" id="PR00368">
    <property type="entry name" value="FADPNR"/>
</dbReference>
<keyword evidence="14" id="KW-1185">Reference proteome</keyword>
<dbReference type="InterPro" id="IPR036188">
    <property type="entry name" value="FAD/NAD-bd_sf"/>
</dbReference>
<accession>A0ABV7ZFJ9</accession>
<evidence type="ECO:0000256" key="10">
    <source>
        <dbReference type="ARBA" id="ARBA00031800"/>
    </source>
</evidence>
<dbReference type="Gene3D" id="1.10.10.1800">
    <property type="entry name" value="tRNA uridine 5-carboxymethylaminomethyl modification enzyme MnmG/GidA"/>
    <property type="match status" value="1"/>
</dbReference>
<evidence type="ECO:0000256" key="5">
    <source>
        <dbReference type="ARBA" id="ARBA00022630"/>
    </source>
</evidence>
<organism evidence="13 14">
    <name type="scientific">Helicobacter baculiformis</name>
    <dbReference type="NCBI Taxonomy" id="427351"/>
    <lineage>
        <taxon>Bacteria</taxon>
        <taxon>Pseudomonadati</taxon>
        <taxon>Campylobacterota</taxon>
        <taxon>Epsilonproteobacteria</taxon>
        <taxon>Campylobacterales</taxon>
        <taxon>Helicobacteraceae</taxon>
        <taxon>Helicobacter</taxon>
    </lineage>
</organism>
<keyword evidence="8 11" id="KW-0520">NAD</keyword>
<dbReference type="PROSITE" id="PS01280">
    <property type="entry name" value="GIDA_1"/>
    <property type="match status" value="1"/>
</dbReference>
<sequence length="630" mass="69494">MEVDVVVVGGGHAGLEAALVGAKMGARVHMLTLLVDNMALASCNPAIGGLGKGHLVKEIDALGGVMGVLADQSALQLRTLNASKGPAVRGTRAQIDMDVYRVLARNLALQTPNLSVSQEMVETLLLEKGMVVGVKTNIGKLYRAKKVIITTGTFLQGLVHIGTHQSQNGRFGESASVQLSNQLSALGLQVGRLKTGTCPRLAGISIDFRDLEAHYGDPNPPKFSYKTQQHHLDQLPCFITYTNPTTHAIIEANLDKAPMFSGQIESVGPRYCPSIEDKIHRFKDKERHQLFLEPQTRSASEYYVNGLSTSLPFEIQEQVIHSIKGLEHAHITRYGYAIEYDFVQPTALHHTLETKKIPNLYLAGQINGTTGYEEAAAQGLMAGINAALALGVRTPSFTEKTFILTRNQAYIGVMIDDLVCKGTQEPYRMFTSRAEYRLLLREDNARFRLGAYAHALGLMDDCDHAKLQTQQTQIADAMHALQHTILTPNKQTLKRLHALDQAPINDRCDGVFLAGRDGFEIQDLRTFFTCLQDLDTEALEQVKIACKYHSYIEKQSASIAKMESLWDTKIPQDFAFERIAGLGLEAIEKLSKHRPKTLLEASYISGITPANLEVLQLYLHLHAKAKVVFS</sequence>
<comment type="subunit">
    <text evidence="9 11">Homodimer. Heterotetramer of two MnmE and two MnmG subunits.</text>
</comment>
<feature type="binding site" evidence="11">
    <location>
        <position position="176"/>
    </location>
    <ligand>
        <name>FAD</name>
        <dbReference type="ChEBI" id="CHEBI:57692"/>
    </ligand>
</feature>
<comment type="function">
    <text evidence="2 11">NAD-binding protein involved in the addition of a carboxymethylaminomethyl (cmnm) group at the wobble position (U34) of certain tRNAs, forming tRNA-cmnm(5)s(2)U34.</text>
</comment>
<feature type="domain" description="tRNA uridine 5-carboxymethylaminomethyl modification enzyme C-terminal subdomain" evidence="12">
    <location>
        <begin position="546"/>
        <end position="617"/>
    </location>
</feature>
<keyword evidence="7 11" id="KW-0274">FAD</keyword>
<feature type="binding site" evidence="11">
    <location>
        <position position="365"/>
    </location>
    <ligand>
        <name>FAD</name>
        <dbReference type="ChEBI" id="CHEBI:57692"/>
    </ligand>
</feature>
<dbReference type="PRINTS" id="PR00411">
    <property type="entry name" value="PNDRDTASEI"/>
</dbReference>
<proteinExistence type="inferred from homology"/>
<feature type="binding site" evidence="11">
    <location>
        <position position="121"/>
    </location>
    <ligand>
        <name>FAD</name>
        <dbReference type="ChEBI" id="CHEBI:57692"/>
    </ligand>
</feature>
<evidence type="ECO:0000256" key="6">
    <source>
        <dbReference type="ARBA" id="ARBA00022694"/>
    </source>
</evidence>
<evidence type="ECO:0000256" key="9">
    <source>
        <dbReference type="ARBA" id="ARBA00025948"/>
    </source>
</evidence>
<comment type="caution">
    <text evidence="13">The sequence shown here is derived from an EMBL/GenBank/DDBJ whole genome shotgun (WGS) entry which is preliminary data.</text>
</comment>
<dbReference type="InterPro" id="IPR044920">
    <property type="entry name" value="MnmG_C_subdom_sf"/>
</dbReference>
<dbReference type="InterPro" id="IPR040131">
    <property type="entry name" value="MnmG_N"/>
</dbReference>
<comment type="subcellular location">
    <subcellularLocation>
        <location evidence="11">Cytoplasm</location>
    </subcellularLocation>
</comment>
<protein>
    <recommendedName>
        <fullName evidence="4 11">tRNA uridine 5-carboxymethylaminomethyl modification enzyme MnmG</fullName>
    </recommendedName>
    <alternativeName>
        <fullName evidence="10 11">Glucose-inhibited division protein A</fullName>
    </alternativeName>
</protein>
<evidence type="ECO:0000256" key="11">
    <source>
        <dbReference type="HAMAP-Rule" id="MF_00129"/>
    </source>
</evidence>
<dbReference type="SMART" id="SM01228">
    <property type="entry name" value="GIDA_assoc_3"/>
    <property type="match status" value="1"/>
</dbReference>
<gene>
    <name evidence="11 13" type="primary">mnmG</name>
    <name evidence="11" type="synonym">gidA</name>
    <name evidence="13" type="ORF">ACFOPX_02020</name>
</gene>
<dbReference type="NCBIfam" id="TIGR00136">
    <property type="entry name" value="mnmG_gidA"/>
    <property type="match status" value="1"/>
</dbReference>
<comment type="similarity">
    <text evidence="3 11">Belongs to the MnmG family.</text>
</comment>
<dbReference type="Gene3D" id="1.10.150.570">
    <property type="entry name" value="GidA associated domain, C-terminal subdomain"/>
    <property type="match status" value="1"/>
</dbReference>
<keyword evidence="5 11" id="KW-0285">Flavoprotein</keyword>
<dbReference type="Proteomes" id="UP001595783">
    <property type="component" value="Unassembled WGS sequence"/>
</dbReference>
<name>A0ABV7ZFJ9_9HELI</name>
<evidence type="ECO:0000313" key="13">
    <source>
        <dbReference type="EMBL" id="MFC3847313.1"/>
    </source>
</evidence>
<keyword evidence="11" id="KW-0963">Cytoplasm</keyword>
<evidence type="ECO:0000259" key="12">
    <source>
        <dbReference type="SMART" id="SM01228"/>
    </source>
</evidence>
<comment type="cofactor">
    <cofactor evidence="1 11">
        <name>FAD</name>
        <dbReference type="ChEBI" id="CHEBI:57692"/>
    </cofactor>
</comment>
<evidence type="ECO:0000256" key="7">
    <source>
        <dbReference type="ARBA" id="ARBA00022827"/>
    </source>
</evidence>
<evidence type="ECO:0000256" key="1">
    <source>
        <dbReference type="ARBA" id="ARBA00001974"/>
    </source>
</evidence>